<evidence type="ECO:0008006" key="3">
    <source>
        <dbReference type="Google" id="ProtNLM"/>
    </source>
</evidence>
<accession>A0ABY5HN98</accession>
<dbReference type="Proteomes" id="UP001058461">
    <property type="component" value="Chromosome"/>
</dbReference>
<evidence type="ECO:0000313" key="2">
    <source>
        <dbReference type="Proteomes" id="UP001058461"/>
    </source>
</evidence>
<name>A0ABY5HN98_9GAMM</name>
<protein>
    <recommendedName>
        <fullName evidence="3">Acetyltransferase</fullName>
    </recommendedName>
</protein>
<dbReference type="EMBL" id="CP073347">
    <property type="protein sequence ID" value="UTW13890.1"/>
    <property type="molecule type" value="Genomic_DNA"/>
</dbReference>
<reference evidence="1" key="1">
    <citation type="submission" date="2021-04" db="EMBL/GenBank/DDBJ databases">
        <title>Oceanospirillales bacteria with DddD are important DMSP degraders in coastal seawater.</title>
        <authorList>
            <person name="Liu J."/>
        </authorList>
    </citation>
    <scope>NUCLEOTIDE SEQUENCE</scope>
    <source>
        <strain evidence="1">D13-1</strain>
    </source>
</reference>
<evidence type="ECO:0000313" key="1">
    <source>
        <dbReference type="EMBL" id="UTW13890.1"/>
    </source>
</evidence>
<keyword evidence="2" id="KW-1185">Reference proteome</keyword>
<dbReference type="RefSeq" id="WP_255856081.1">
    <property type="nucleotide sequence ID" value="NZ_CP073347.1"/>
</dbReference>
<organism evidence="1 2">
    <name type="scientific">Marinobacterium rhizophilum</name>
    <dbReference type="NCBI Taxonomy" id="420402"/>
    <lineage>
        <taxon>Bacteria</taxon>
        <taxon>Pseudomonadati</taxon>
        <taxon>Pseudomonadota</taxon>
        <taxon>Gammaproteobacteria</taxon>
        <taxon>Oceanospirillales</taxon>
        <taxon>Oceanospirillaceae</taxon>
        <taxon>Marinobacterium</taxon>
    </lineage>
</organism>
<gene>
    <name evidence="1" type="ORF">KDW95_09740</name>
</gene>
<sequence>MQSRDALELAKAVQQAAIVAARQGYENAAISGLCHEGAWEAALSAIQMLDLDALIVDEPAGTAVGVQSDR</sequence>
<proteinExistence type="predicted"/>